<accession>A0A3B1C4F3</accession>
<reference evidence="2" key="1">
    <citation type="submission" date="2018-06" db="EMBL/GenBank/DDBJ databases">
        <authorList>
            <person name="Zhirakovskaya E."/>
        </authorList>
    </citation>
    <scope>NUCLEOTIDE SEQUENCE</scope>
</reference>
<name>A0A3B1C4F3_9ZZZZ</name>
<dbReference type="EMBL" id="UOGE01000046">
    <property type="protein sequence ID" value="VAX19473.1"/>
    <property type="molecule type" value="Genomic_DNA"/>
</dbReference>
<keyword evidence="2" id="KW-0808">Transferase</keyword>
<evidence type="ECO:0000313" key="2">
    <source>
        <dbReference type="EMBL" id="VAX19473.1"/>
    </source>
</evidence>
<evidence type="ECO:0000259" key="1">
    <source>
        <dbReference type="Pfam" id="PF02965"/>
    </source>
</evidence>
<dbReference type="InterPro" id="IPR037010">
    <property type="entry name" value="VitB12-dep_Met_synth_activ_sf"/>
</dbReference>
<dbReference type="Pfam" id="PF02965">
    <property type="entry name" value="Met_synt_B12"/>
    <property type="match status" value="1"/>
</dbReference>
<dbReference type="AlphaFoldDB" id="A0A3B1C4F3"/>
<feature type="domain" description="AdoMet activation" evidence="1">
    <location>
        <begin position="94"/>
        <end position="205"/>
    </location>
</feature>
<organism evidence="2">
    <name type="scientific">hydrothermal vent metagenome</name>
    <dbReference type="NCBI Taxonomy" id="652676"/>
    <lineage>
        <taxon>unclassified sequences</taxon>
        <taxon>metagenomes</taxon>
        <taxon>ecological metagenomes</taxon>
    </lineage>
</organism>
<dbReference type="GO" id="GO:0008705">
    <property type="term" value="F:methionine synthase activity"/>
    <property type="evidence" value="ECO:0007669"/>
    <property type="project" value="UniProtKB-EC"/>
</dbReference>
<dbReference type="Gene3D" id="3.40.109.40">
    <property type="match status" value="1"/>
</dbReference>
<dbReference type="GO" id="GO:0032259">
    <property type="term" value="P:methylation"/>
    <property type="evidence" value="ECO:0007669"/>
    <property type="project" value="UniProtKB-KW"/>
</dbReference>
<dbReference type="SUPFAM" id="SSF56507">
    <property type="entry name" value="Methionine synthase activation domain-like"/>
    <property type="match status" value="1"/>
</dbReference>
<proteinExistence type="predicted"/>
<dbReference type="InterPro" id="IPR004223">
    <property type="entry name" value="VitB12-dep_Met_synth_activ_dom"/>
</dbReference>
<dbReference type="EC" id="2.1.1.13" evidence="2"/>
<gene>
    <name evidence="2" type="ORF">MNBD_NITROSPINAE02-922</name>
</gene>
<protein>
    <submittedName>
        <fullName evidence="2">Methionine synthase activation domain</fullName>
        <ecNumber evidence="2">2.1.1.13</ecNumber>
    </submittedName>
</protein>
<keyword evidence="2" id="KW-0489">Methyltransferase</keyword>
<sequence>MKNATVLENIPFNIDHERVMREMKIPHARELSDIEEKPLADSIKKAIDTAYGLIEGKGVYKTFRLTGAKGNVVTGDETGDIFSGDNIVKLLDGSDFATLMATTIGHKLEDKVEELQAAGEITEAFALEMVGGWMADYMADRVDENIEREIKRKGYSRTMRYSPGYGDWPLEKQPGILRLCEGEKIGIKLTETNIMVPRKSVSAVIGWKRAG</sequence>